<dbReference type="SMART" id="SM00382">
    <property type="entry name" value="AAA"/>
    <property type="match status" value="1"/>
</dbReference>
<evidence type="ECO:0000259" key="4">
    <source>
        <dbReference type="SMART" id="SM00278"/>
    </source>
</evidence>
<accession>A0A850P783</accession>
<reference evidence="6 7" key="1">
    <citation type="submission" date="2020-06" db="EMBL/GenBank/DDBJ databases">
        <title>Description of novel acetic acid bacteria.</title>
        <authorList>
            <person name="Sombolestani A."/>
        </authorList>
    </citation>
    <scope>NUCLEOTIDE SEQUENCE [LARGE SCALE GENOMIC DNA]</scope>
    <source>
        <strain evidence="6 7">LMG 25</strain>
    </source>
</reference>
<keyword evidence="3" id="KW-0238">DNA-binding</keyword>
<dbReference type="GO" id="GO:0005524">
    <property type="term" value="F:ATP binding"/>
    <property type="evidence" value="ECO:0007669"/>
    <property type="project" value="UniProtKB-UniRule"/>
</dbReference>
<dbReference type="InterPro" id="IPR027417">
    <property type="entry name" value="P-loop_NTPase"/>
</dbReference>
<dbReference type="GO" id="GO:0043139">
    <property type="term" value="F:5'-3' DNA helicase activity"/>
    <property type="evidence" value="ECO:0007669"/>
    <property type="project" value="UniProtKB-UniRule"/>
</dbReference>
<evidence type="ECO:0000313" key="7">
    <source>
        <dbReference type="Proteomes" id="UP000522590"/>
    </source>
</evidence>
<dbReference type="InterPro" id="IPR003593">
    <property type="entry name" value="AAA+_ATPase"/>
</dbReference>
<dbReference type="InterPro" id="IPR003583">
    <property type="entry name" value="Hlx-hairpin-Hlx_DNA-bd_motif"/>
</dbReference>
<dbReference type="Pfam" id="PF23139">
    <property type="entry name" value="OB_YrrC"/>
    <property type="match status" value="1"/>
</dbReference>
<dbReference type="GO" id="GO:0006281">
    <property type="term" value="P:DNA repair"/>
    <property type="evidence" value="ECO:0007669"/>
    <property type="project" value="InterPro"/>
</dbReference>
<comment type="catalytic activity">
    <reaction evidence="3">
        <text>ATP + H2O = ADP + phosphate + H(+)</text>
        <dbReference type="Rhea" id="RHEA:13065"/>
        <dbReference type="ChEBI" id="CHEBI:15377"/>
        <dbReference type="ChEBI" id="CHEBI:15378"/>
        <dbReference type="ChEBI" id="CHEBI:30616"/>
        <dbReference type="ChEBI" id="CHEBI:43474"/>
        <dbReference type="ChEBI" id="CHEBI:456216"/>
        <dbReference type="EC" id="5.6.2.3"/>
    </reaction>
</comment>
<dbReference type="SUPFAM" id="SSF47781">
    <property type="entry name" value="RuvA domain 2-like"/>
    <property type="match status" value="1"/>
</dbReference>
<dbReference type="GO" id="GO:0017116">
    <property type="term" value="F:single-stranded DNA helicase activity"/>
    <property type="evidence" value="ECO:0007669"/>
    <property type="project" value="TreeGrafter"/>
</dbReference>
<feature type="domain" description="Helix-hairpin-helix DNA-binding motif class 1" evidence="4">
    <location>
        <begin position="192"/>
        <end position="211"/>
    </location>
</feature>
<keyword evidence="1 3" id="KW-0547">Nucleotide-binding</keyword>
<evidence type="ECO:0000313" key="6">
    <source>
        <dbReference type="EMBL" id="NVN38186.1"/>
    </source>
</evidence>
<organism evidence="6 7">
    <name type="scientific">Komagataeibacter swingsii</name>
    <dbReference type="NCBI Taxonomy" id="215220"/>
    <lineage>
        <taxon>Bacteria</taxon>
        <taxon>Pseudomonadati</taxon>
        <taxon>Pseudomonadota</taxon>
        <taxon>Alphaproteobacteria</taxon>
        <taxon>Acetobacterales</taxon>
        <taxon>Acetobacteraceae</taxon>
        <taxon>Komagataeibacter</taxon>
    </lineage>
</organism>
<dbReference type="HAMAP" id="MF_01488">
    <property type="entry name" value="RecD2"/>
    <property type="match status" value="1"/>
</dbReference>
<dbReference type="GO" id="GO:0009338">
    <property type="term" value="C:exodeoxyribonuclease V complex"/>
    <property type="evidence" value="ECO:0007669"/>
    <property type="project" value="TreeGrafter"/>
</dbReference>
<dbReference type="InterPro" id="IPR006345">
    <property type="entry name" value="RecD2"/>
</dbReference>
<feature type="domain" description="Helix-hairpin-helix DNA-binding motif class 1" evidence="4">
    <location>
        <begin position="128"/>
        <end position="147"/>
    </location>
</feature>
<dbReference type="RefSeq" id="WP_176643871.1">
    <property type="nucleotide sequence ID" value="NZ_JABXXS010000046.1"/>
</dbReference>
<protein>
    <recommendedName>
        <fullName evidence="3">ATP-dependent RecD2 DNA helicase</fullName>
        <ecNumber evidence="3">5.6.2.3</ecNumber>
    </recommendedName>
    <alternativeName>
        <fullName evidence="3">DNA 5'-3' helicase subunit RecD2</fullName>
    </alternativeName>
</protein>
<gene>
    <name evidence="3" type="primary">recD2</name>
    <name evidence="6" type="ORF">HUK81_14855</name>
</gene>
<dbReference type="Pfam" id="PF13245">
    <property type="entry name" value="AAA_19"/>
    <property type="match status" value="1"/>
</dbReference>
<name>A0A850P783_9PROT</name>
<dbReference type="Pfam" id="PF14490">
    <property type="entry name" value="HHH_RecD2"/>
    <property type="match status" value="1"/>
</dbReference>
<keyword evidence="3" id="KW-0413">Isomerase</keyword>
<dbReference type="InterPro" id="IPR050534">
    <property type="entry name" value="Coronavir_polyprotein_1ab"/>
</dbReference>
<dbReference type="InterPro" id="IPR027785">
    <property type="entry name" value="UvrD-like_helicase_C"/>
</dbReference>
<dbReference type="Pfam" id="PF13538">
    <property type="entry name" value="UvrD_C_2"/>
    <property type="match status" value="1"/>
</dbReference>
<dbReference type="Proteomes" id="UP000522590">
    <property type="component" value="Unassembled WGS sequence"/>
</dbReference>
<dbReference type="CDD" id="cd17933">
    <property type="entry name" value="DEXSc_RecD-like"/>
    <property type="match status" value="1"/>
</dbReference>
<dbReference type="Gene3D" id="1.10.10.2220">
    <property type="match status" value="1"/>
</dbReference>
<feature type="domain" description="AAA+ ATPase" evidence="5">
    <location>
        <begin position="344"/>
        <end position="485"/>
    </location>
</feature>
<evidence type="ECO:0000259" key="5">
    <source>
        <dbReference type="SMART" id="SM00382"/>
    </source>
</evidence>
<proteinExistence type="inferred from homology"/>
<dbReference type="Gene3D" id="2.30.30.940">
    <property type="match status" value="1"/>
</dbReference>
<dbReference type="CDD" id="cd18809">
    <property type="entry name" value="SF1_C_RecD"/>
    <property type="match status" value="1"/>
</dbReference>
<dbReference type="SUPFAM" id="SSF52540">
    <property type="entry name" value="P-loop containing nucleoside triphosphate hydrolases"/>
    <property type="match status" value="2"/>
</dbReference>
<dbReference type="Gene3D" id="3.40.50.300">
    <property type="entry name" value="P-loop containing nucleotide triphosphate hydrolases"/>
    <property type="match status" value="2"/>
</dbReference>
<dbReference type="InterPro" id="IPR055446">
    <property type="entry name" value="RecD2_N_OB"/>
</dbReference>
<comment type="function">
    <text evidence="3">DNA-dependent ATPase and ATP-dependent 5'-3' DNA helicase. Has no activity on blunt DNA or DNA with 3'-overhangs, requires at least 10 bases of 5'-ssDNA for helicase activity.</text>
</comment>
<dbReference type="PANTHER" id="PTHR43788:SF6">
    <property type="entry name" value="DNA HELICASE B"/>
    <property type="match status" value="1"/>
</dbReference>
<sequence>MSGRAIDSSLTEALAGLVERVTFHNAENGFCVLRVKVRGQRDLVTVVGHAAMISAGEFVQMSGRWFNDHTHGLQFKAEFLKASPPTTVEGIERYLGSGMIRGIGPVYAKKLVKAFGEAVFDLIEQEPGRLREVTGIGPKRAERIVGGWADQKVIREIMLFLHSNGVGTSRAVRIFKTYGQDAVQLISENPYRLAKDIRGIGFKTADQIARKMGIAPHAMIRVRAGISYALGEAMDEGHCGLPVGELLTSTAELLEVAAPLIETALALELEAGDVVADSVGETGCVFLAGLYRAEQSIAERLRACAVGRPPWPEIDAEKAMTWVERKTGLALAPSQQEAVRLALNSKVLVITGGPGVGKTTLVNAILKIVTAKGTDVQLCAPTGRAAKRLSESTGLEGKTIHRLLETDPATGSFKRDDTNPLTCDLLVVDEASMVDVLLMRSLLRALPDNVALLIVGDVDQLPSVGPGQVLADIIGSGAVPVVRLTEAFRQAAQSRIITNAHRINEGRMPELSAEEGSDFYFVEAAEPEVGLRKLLAVVRDRIPARFGLDPVRDVQVLCPMNRGGLGARSLNIELQQALNPPDEVKVERFGWTYGPGDKVMQIANDYDRDVFNGDLGVIGRIDVEEGELTVSFDGRDVVYGFGELDELVLAYATTIHKSQGSEYPAVVIPLVTQHYAMLARNLLYTGVTRGRKLVVLVGQKKALAIAVRNQGGRRRWSKLREWLAGSFA</sequence>
<comment type="similarity">
    <text evidence="3">Belongs to the RecD family. RecD2 subfamily.</text>
</comment>
<evidence type="ECO:0000256" key="1">
    <source>
        <dbReference type="ARBA" id="ARBA00022741"/>
    </source>
</evidence>
<dbReference type="SMART" id="SM00278">
    <property type="entry name" value="HhH1"/>
    <property type="match status" value="2"/>
</dbReference>
<evidence type="ECO:0000256" key="3">
    <source>
        <dbReference type="HAMAP-Rule" id="MF_01488"/>
    </source>
</evidence>
<dbReference type="EC" id="5.6.2.3" evidence="3"/>
<dbReference type="EMBL" id="JABXXS010000046">
    <property type="protein sequence ID" value="NVN38186.1"/>
    <property type="molecule type" value="Genomic_DNA"/>
</dbReference>
<dbReference type="InterPro" id="IPR041451">
    <property type="entry name" value="RecD2_SH13"/>
</dbReference>
<dbReference type="GO" id="GO:0016787">
    <property type="term" value="F:hydrolase activity"/>
    <property type="evidence" value="ECO:0007669"/>
    <property type="project" value="UniProtKB-KW"/>
</dbReference>
<dbReference type="Pfam" id="PF14520">
    <property type="entry name" value="HHH_5"/>
    <property type="match status" value="1"/>
</dbReference>
<keyword evidence="2 3" id="KW-0067">ATP-binding</keyword>
<keyword evidence="3" id="KW-0378">Hydrolase</keyword>
<comment type="caution">
    <text evidence="6">The sequence shown here is derived from an EMBL/GenBank/DDBJ whole genome shotgun (WGS) entry which is preliminary data.</text>
</comment>
<dbReference type="Pfam" id="PF18335">
    <property type="entry name" value="SH3_13"/>
    <property type="match status" value="1"/>
</dbReference>
<dbReference type="PANTHER" id="PTHR43788">
    <property type="entry name" value="DNA2/NAM7 HELICASE FAMILY MEMBER"/>
    <property type="match status" value="1"/>
</dbReference>
<dbReference type="GO" id="GO:0006310">
    <property type="term" value="P:DNA recombination"/>
    <property type="evidence" value="ECO:0007669"/>
    <property type="project" value="InterPro"/>
</dbReference>
<evidence type="ECO:0000256" key="2">
    <source>
        <dbReference type="ARBA" id="ARBA00022840"/>
    </source>
</evidence>
<dbReference type="Gene3D" id="1.10.150.20">
    <property type="entry name" value="5' to 3' exonuclease, C-terminal subdomain"/>
    <property type="match status" value="1"/>
</dbReference>
<dbReference type="GO" id="GO:0003677">
    <property type="term" value="F:DNA binding"/>
    <property type="evidence" value="ECO:0007669"/>
    <property type="project" value="UniProtKB-UniRule"/>
</dbReference>
<dbReference type="InterPro" id="IPR029493">
    <property type="entry name" value="RecD2-like_HHH"/>
</dbReference>
<keyword evidence="3 6" id="KW-0347">Helicase</keyword>
<dbReference type="InterPro" id="IPR010994">
    <property type="entry name" value="RuvA_2-like"/>
</dbReference>
<dbReference type="AlphaFoldDB" id="A0A850P783"/>
<dbReference type="NCBIfam" id="TIGR01448">
    <property type="entry name" value="recD_rel"/>
    <property type="match status" value="1"/>
</dbReference>
<feature type="binding site" evidence="3">
    <location>
        <begin position="355"/>
        <end position="359"/>
    </location>
    <ligand>
        <name>ATP</name>
        <dbReference type="ChEBI" id="CHEBI:30616"/>
    </ligand>
</feature>